<evidence type="ECO:0000256" key="3">
    <source>
        <dbReference type="ARBA" id="ARBA00022741"/>
    </source>
</evidence>
<dbReference type="Pfam" id="PF00308">
    <property type="entry name" value="Bac_DnaA"/>
    <property type="match status" value="1"/>
</dbReference>
<proteinExistence type="inferred from homology"/>
<dbReference type="GO" id="GO:0006275">
    <property type="term" value="P:regulation of DNA replication"/>
    <property type="evidence" value="ECO:0007669"/>
    <property type="project" value="InterPro"/>
</dbReference>
<dbReference type="PRINTS" id="PR00051">
    <property type="entry name" value="DNAA"/>
</dbReference>
<evidence type="ECO:0000259" key="9">
    <source>
        <dbReference type="SMART" id="SM00382"/>
    </source>
</evidence>
<dbReference type="SUPFAM" id="SSF48295">
    <property type="entry name" value="TrpR-like"/>
    <property type="match status" value="1"/>
</dbReference>
<evidence type="ECO:0000256" key="4">
    <source>
        <dbReference type="ARBA" id="ARBA00022840"/>
    </source>
</evidence>
<dbReference type="SMART" id="SM00382">
    <property type="entry name" value="AAA"/>
    <property type="match status" value="1"/>
</dbReference>
<keyword evidence="3 7" id="KW-0547">Nucleotide-binding</keyword>
<dbReference type="PROSITE" id="PS01008">
    <property type="entry name" value="DNAA"/>
    <property type="match status" value="1"/>
</dbReference>
<comment type="similarity">
    <text evidence="8">Belongs to the DnaA family.</text>
</comment>
<dbReference type="Pfam" id="PF08299">
    <property type="entry name" value="Bac_DnaA_C"/>
    <property type="match status" value="1"/>
</dbReference>
<dbReference type="InterPro" id="IPR010921">
    <property type="entry name" value="Trp_repressor/repl_initiator"/>
</dbReference>
<gene>
    <name evidence="11" type="ORF">G3N56_07385</name>
</gene>
<dbReference type="GO" id="GO:0003688">
    <property type="term" value="F:DNA replication origin binding"/>
    <property type="evidence" value="ECO:0007669"/>
    <property type="project" value="InterPro"/>
</dbReference>
<keyword evidence="5" id="KW-0446">Lipid-binding</keyword>
<evidence type="ECO:0000256" key="8">
    <source>
        <dbReference type="RuleBase" id="RU004227"/>
    </source>
</evidence>
<dbReference type="RefSeq" id="WP_163301615.1">
    <property type="nucleotide sequence ID" value="NZ_JAAGRQ010000022.1"/>
</dbReference>
<dbReference type="PANTHER" id="PTHR30050:SF2">
    <property type="entry name" value="CHROMOSOMAL REPLICATION INITIATOR PROTEIN DNAA"/>
    <property type="match status" value="1"/>
</dbReference>
<dbReference type="GO" id="GO:0008289">
    <property type="term" value="F:lipid binding"/>
    <property type="evidence" value="ECO:0007669"/>
    <property type="project" value="UniProtKB-KW"/>
</dbReference>
<dbReference type="CDD" id="cd06571">
    <property type="entry name" value="Bac_DnaA_C"/>
    <property type="match status" value="1"/>
</dbReference>
<keyword evidence="2 7" id="KW-0235">DNA replication</keyword>
<reference evidence="11 12" key="1">
    <citation type="submission" date="2020-02" db="EMBL/GenBank/DDBJ databases">
        <title>Comparative genomics of sulfur disproportionating microorganisms.</title>
        <authorList>
            <person name="Ward L.M."/>
            <person name="Bertran E."/>
            <person name="Johnston D.T."/>
        </authorList>
    </citation>
    <scope>NUCLEOTIDE SEQUENCE [LARGE SCALE GENOMIC DNA]</scope>
    <source>
        <strain evidence="11 12">DSM 3696</strain>
    </source>
</reference>
<evidence type="ECO:0000256" key="6">
    <source>
        <dbReference type="ARBA" id="ARBA00023125"/>
    </source>
</evidence>
<evidence type="ECO:0000256" key="1">
    <source>
        <dbReference type="ARBA" id="ARBA00022490"/>
    </source>
</evidence>
<keyword evidence="6 7" id="KW-0238">DNA-binding</keyword>
<dbReference type="SMART" id="SM00760">
    <property type="entry name" value="Bac_DnaA_C"/>
    <property type="match status" value="1"/>
</dbReference>
<dbReference type="PANTHER" id="PTHR30050">
    <property type="entry name" value="CHROMOSOMAL REPLICATION INITIATOR PROTEIN DNAA"/>
    <property type="match status" value="1"/>
</dbReference>
<dbReference type="GO" id="GO:0006270">
    <property type="term" value="P:DNA replication initiation"/>
    <property type="evidence" value="ECO:0007669"/>
    <property type="project" value="InterPro"/>
</dbReference>
<keyword evidence="1" id="KW-0963">Cytoplasm</keyword>
<protein>
    <recommendedName>
        <fullName evidence="7">Chromosomal replication initiator protein DnaA</fullName>
    </recommendedName>
</protein>
<dbReference type="InterPro" id="IPR003593">
    <property type="entry name" value="AAA+_ATPase"/>
</dbReference>
<dbReference type="InterPro" id="IPR013317">
    <property type="entry name" value="DnaA_dom"/>
</dbReference>
<dbReference type="Gene3D" id="3.40.50.300">
    <property type="entry name" value="P-loop containing nucleotide triphosphate hydrolases"/>
    <property type="match status" value="1"/>
</dbReference>
<dbReference type="InterPro" id="IPR013159">
    <property type="entry name" value="DnaA_C"/>
</dbReference>
<accession>A0A7K3NK38</accession>
<evidence type="ECO:0000313" key="11">
    <source>
        <dbReference type="EMBL" id="NDY56564.1"/>
    </source>
</evidence>
<evidence type="ECO:0000256" key="2">
    <source>
        <dbReference type="ARBA" id="ARBA00022705"/>
    </source>
</evidence>
<evidence type="ECO:0000256" key="5">
    <source>
        <dbReference type="ARBA" id="ARBA00023121"/>
    </source>
</evidence>
<organism evidence="11 12">
    <name type="scientific">Desulfolutivibrio sulfodismutans</name>
    <dbReference type="NCBI Taxonomy" id="63561"/>
    <lineage>
        <taxon>Bacteria</taxon>
        <taxon>Pseudomonadati</taxon>
        <taxon>Thermodesulfobacteriota</taxon>
        <taxon>Desulfovibrionia</taxon>
        <taxon>Desulfovibrionales</taxon>
        <taxon>Desulfovibrionaceae</taxon>
        <taxon>Desulfolutivibrio</taxon>
    </lineage>
</organism>
<dbReference type="Proteomes" id="UP000469724">
    <property type="component" value="Unassembled WGS sequence"/>
</dbReference>
<dbReference type="InterPro" id="IPR018312">
    <property type="entry name" value="Chromosome_initiator_DnaA_CS"/>
</dbReference>
<feature type="domain" description="AAA+ ATPase" evidence="9">
    <location>
        <begin position="132"/>
        <end position="259"/>
    </location>
</feature>
<dbReference type="GO" id="GO:0005524">
    <property type="term" value="F:ATP binding"/>
    <property type="evidence" value="ECO:0007669"/>
    <property type="project" value="UniProtKB-KW"/>
</dbReference>
<evidence type="ECO:0000313" key="12">
    <source>
        <dbReference type="Proteomes" id="UP000469724"/>
    </source>
</evidence>
<dbReference type="CDD" id="cd00009">
    <property type="entry name" value="AAA"/>
    <property type="match status" value="1"/>
</dbReference>
<keyword evidence="4 7" id="KW-0067">ATP-binding</keyword>
<sequence>MLKNALRQHLSRACPEQDLKRWYDPLEVEVIEPIQVFSVEFPHPYFAQWFGQGIQDLFEKEVGQFMGPGYVMQYHCRTITMNGIKESPFTEIISHIDFPFGHSFIFETFFANEKNFFPLSLAREVANNAIIKYNPFIICGFSGSGKTHLLRAIANDLSRRNDNKKIFYGTLDDIKNIFEVKFPGKPYEARKYLQGFEWLFVDDFQLLKKHLDLQEELTILFNMFYDRKKQMVFSSSERISSFDFLDPTLRSRLEWGLVVHLKEPDLDVRVDYTENINKKNKLGLDHDKILTLARRFENIRKLRGVLLKIDAYRAHMQREHLSETEFRRLIRQSDERKGANLTADHIVSVAATHFQVDINDIMGAKRNKNVVLARQTAMALCRTLLGMSYPALGKYFGGKDHSTVLYSIKKVTQLHGVNEDAKKLFQTLLKKCRQLA</sequence>
<comment type="function">
    <text evidence="7">Plays an essential role in the initiation and regulation of chromosomal replication. ATP-DnaA binds to the origin of replication (oriC) to initiate formation of the DNA replication initiation complex once per cell cycle. Binds the DnaA box (a 9 base pair repeat at the origin) and separates the double-stranded (ds)DNA. Forms a right-handed helical filament on oriC DNA; dsDNA binds to the exterior of the filament while single-stranded (ss)DNA is stabiized in the filament's interior. The ATP-DnaA-oriC complex binds and stabilizes one strand of the AT-rich DNA unwinding element (DUE), permitting loading of DNA polymerase. After initiation quickly degrades to an ADP-DnaA complex that is not apt for DNA replication. Binds acidic phospholipids.</text>
</comment>
<dbReference type="EMBL" id="JAAGRQ010000022">
    <property type="protein sequence ID" value="NDY56564.1"/>
    <property type="molecule type" value="Genomic_DNA"/>
</dbReference>
<dbReference type="Gene3D" id="1.10.1750.10">
    <property type="match status" value="1"/>
</dbReference>
<feature type="domain" description="Chromosomal replication initiator DnaA C-terminal" evidence="10">
    <location>
        <begin position="342"/>
        <end position="411"/>
    </location>
</feature>
<dbReference type="AlphaFoldDB" id="A0A7K3NK38"/>
<dbReference type="SUPFAM" id="SSF52540">
    <property type="entry name" value="P-loop containing nucleoside triphosphate hydrolases"/>
    <property type="match status" value="1"/>
</dbReference>
<evidence type="ECO:0000256" key="7">
    <source>
        <dbReference type="RuleBase" id="RU000577"/>
    </source>
</evidence>
<comment type="caution">
    <text evidence="11">The sequence shown here is derived from an EMBL/GenBank/DDBJ whole genome shotgun (WGS) entry which is preliminary data.</text>
</comment>
<dbReference type="InterPro" id="IPR027417">
    <property type="entry name" value="P-loop_NTPase"/>
</dbReference>
<name>A0A7K3NK38_9BACT</name>
<dbReference type="InterPro" id="IPR020591">
    <property type="entry name" value="Chromosome_initiator_DnaA-like"/>
</dbReference>
<dbReference type="GO" id="GO:0005886">
    <property type="term" value="C:plasma membrane"/>
    <property type="evidence" value="ECO:0007669"/>
    <property type="project" value="TreeGrafter"/>
</dbReference>
<evidence type="ECO:0000259" key="10">
    <source>
        <dbReference type="SMART" id="SM00760"/>
    </source>
</evidence>
<keyword evidence="12" id="KW-1185">Reference proteome</keyword>